<accession>A0A7X2HJ61</accession>
<dbReference type="EMBL" id="WJYN01000001">
    <property type="protein sequence ID" value="MRS97507.1"/>
    <property type="molecule type" value="Genomic_DNA"/>
</dbReference>
<dbReference type="AlphaFoldDB" id="A0A7X2HJ61"/>
<reference evidence="2 3" key="1">
    <citation type="submission" date="2019-11" db="EMBL/GenBank/DDBJ databases">
        <title>Phenotypic characterization of an OXA-22 and OXA-60 co-producing Ralstonia pickettii clinical strain.</title>
        <authorList>
            <person name="He F."/>
        </authorList>
    </citation>
    <scope>NUCLEOTIDE SEQUENCE [LARGE SCALE GENOMIC DNA]</scope>
    <source>
        <strain evidence="2 3">PSLESD1</strain>
    </source>
</reference>
<evidence type="ECO:0000313" key="3">
    <source>
        <dbReference type="Proteomes" id="UP000441032"/>
    </source>
</evidence>
<organism evidence="2 3">
    <name type="scientific">Ralstonia pickettii</name>
    <name type="common">Burkholderia pickettii</name>
    <dbReference type="NCBI Taxonomy" id="329"/>
    <lineage>
        <taxon>Bacteria</taxon>
        <taxon>Pseudomonadati</taxon>
        <taxon>Pseudomonadota</taxon>
        <taxon>Betaproteobacteria</taxon>
        <taxon>Burkholderiales</taxon>
        <taxon>Burkholderiaceae</taxon>
        <taxon>Ralstonia</taxon>
    </lineage>
</organism>
<comment type="caution">
    <text evidence="2">The sequence shown here is derived from an EMBL/GenBank/DDBJ whole genome shotgun (WGS) entry which is preliminary data.</text>
</comment>
<feature type="region of interest" description="Disordered" evidence="1">
    <location>
        <begin position="91"/>
        <end position="112"/>
    </location>
</feature>
<evidence type="ECO:0000313" key="2">
    <source>
        <dbReference type="EMBL" id="MRS97507.1"/>
    </source>
</evidence>
<dbReference type="Proteomes" id="UP000441032">
    <property type="component" value="Unassembled WGS sequence"/>
</dbReference>
<sequence>MPYPLRIEYPALSTEQLKAIGDRYGHDPVVRRLVMEVQALRNLVFRVNQVAEAAGPGGRTDAFGIAVAALHRELAAETWFQEELAQRDAYRAALPKEPAPQDRRAMRRDRKW</sequence>
<gene>
    <name evidence="2" type="ORF">GJQ57_02440</name>
</gene>
<protein>
    <submittedName>
        <fullName evidence="2">Uncharacterized protein</fullName>
    </submittedName>
</protein>
<evidence type="ECO:0000256" key="1">
    <source>
        <dbReference type="SAM" id="MobiDB-lite"/>
    </source>
</evidence>
<dbReference type="RefSeq" id="WP_154205595.1">
    <property type="nucleotide sequence ID" value="NZ_JACAWZ010000008.1"/>
</dbReference>
<name>A0A7X2HJ61_RALPI</name>
<proteinExistence type="predicted"/>